<proteinExistence type="inferred from homology"/>
<accession>A0A0F4YHL9</accession>
<dbReference type="STRING" id="1408163.A0A0F4YHL9"/>
<dbReference type="InterPro" id="IPR051178">
    <property type="entry name" value="TfdA_dioxygenase"/>
</dbReference>
<keyword evidence="5" id="KW-0408">Iron</keyword>
<dbReference type="PANTHER" id="PTHR43779">
    <property type="entry name" value="DIOXYGENASE RV0097-RELATED"/>
    <property type="match status" value="1"/>
</dbReference>
<name>A0A0F4YHL9_RASE3</name>
<dbReference type="Gene3D" id="3.60.130.10">
    <property type="entry name" value="Clavaminate synthase-like"/>
    <property type="match status" value="1"/>
</dbReference>
<evidence type="ECO:0000256" key="5">
    <source>
        <dbReference type="ARBA" id="ARBA00023004"/>
    </source>
</evidence>
<keyword evidence="2" id="KW-0479">Metal-binding</keyword>
<dbReference type="InterPro" id="IPR042098">
    <property type="entry name" value="TauD-like_sf"/>
</dbReference>
<evidence type="ECO:0000313" key="8">
    <source>
        <dbReference type="Proteomes" id="UP000053958"/>
    </source>
</evidence>
<feature type="non-terminal residue" evidence="7">
    <location>
        <position position="1"/>
    </location>
</feature>
<comment type="caution">
    <text evidence="7">The sequence shown here is derived from an EMBL/GenBank/DDBJ whole genome shotgun (WGS) entry which is preliminary data.</text>
</comment>
<dbReference type="GO" id="GO:0051213">
    <property type="term" value="F:dioxygenase activity"/>
    <property type="evidence" value="ECO:0007669"/>
    <property type="project" value="UniProtKB-KW"/>
</dbReference>
<dbReference type="InterPro" id="IPR003819">
    <property type="entry name" value="TauD/TfdA-like"/>
</dbReference>
<keyword evidence="3" id="KW-0223">Dioxygenase</keyword>
<comment type="similarity">
    <text evidence="1">Belongs to the TfdA dioxygenase family.</text>
</comment>
<dbReference type="AlphaFoldDB" id="A0A0F4YHL9"/>
<dbReference type="GeneID" id="25320649"/>
<feature type="domain" description="TauD/TfdA-like" evidence="6">
    <location>
        <begin position="1"/>
        <end position="249"/>
    </location>
</feature>
<sequence length="271" mass="30907">YGVCVFRHANLDDERHIAFSRRFGELDDVAPYLAGGRPHRLKYVELFDVGNIDLDGTIFPEGDVRRNWNKGNTLFHVDSSFNPRRASYSLLRAAELPPKGTGGNTEYADTRTAFDELPPALKQELLDKDYIAAHSLWHSRKTAAPEFFKDVDPTAFPMSRHKLVQRHEPSGRMNLYIAAHVHHIEGLEPDKSKALFDTLYTHATQPKYVLSVEWENEGDLILWDNTCVMHRAAGGSFEGRYRRDMRRTTVHDASSMAWGLNEKSDVRQGLP</sequence>
<dbReference type="PANTHER" id="PTHR43779:SF3">
    <property type="entry name" value="(3R)-3-[(CARBOXYMETHYL)AMINO]FATTY ACID OXYGENASE_DECARBOXYLASE"/>
    <property type="match status" value="1"/>
</dbReference>
<protein>
    <recommendedName>
        <fullName evidence="6">TauD/TfdA-like domain-containing protein</fullName>
    </recommendedName>
</protein>
<keyword evidence="8" id="KW-1185">Reference proteome</keyword>
<dbReference type="Proteomes" id="UP000053958">
    <property type="component" value="Unassembled WGS sequence"/>
</dbReference>
<reference evidence="7 8" key="1">
    <citation type="submission" date="2015-04" db="EMBL/GenBank/DDBJ databases">
        <authorList>
            <person name="Heijne W.H."/>
            <person name="Fedorova N.D."/>
            <person name="Nierman W.C."/>
            <person name="Vollebregt A.W."/>
            <person name="Zhao Z."/>
            <person name="Wu L."/>
            <person name="Kumar M."/>
            <person name="Stam H."/>
            <person name="van den Berg M.A."/>
            <person name="Pel H.J."/>
        </authorList>
    </citation>
    <scope>NUCLEOTIDE SEQUENCE [LARGE SCALE GENOMIC DNA]</scope>
    <source>
        <strain evidence="7 8">CBS 393.64</strain>
    </source>
</reference>
<gene>
    <name evidence="7" type="ORF">T310_8389</name>
</gene>
<dbReference type="SUPFAM" id="SSF51197">
    <property type="entry name" value="Clavaminate synthase-like"/>
    <property type="match status" value="1"/>
</dbReference>
<organism evidence="7 8">
    <name type="scientific">Rasamsonia emersonii (strain ATCC 16479 / CBS 393.64 / IMI 116815)</name>
    <dbReference type="NCBI Taxonomy" id="1408163"/>
    <lineage>
        <taxon>Eukaryota</taxon>
        <taxon>Fungi</taxon>
        <taxon>Dikarya</taxon>
        <taxon>Ascomycota</taxon>
        <taxon>Pezizomycotina</taxon>
        <taxon>Eurotiomycetes</taxon>
        <taxon>Eurotiomycetidae</taxon>
        <taxon>Eurotiales</taxon>
        <taxon>Trichocomaceae</taxon>
        <taxon>Rasamsonia</taxon>
    </lineage>
</organism>
<evidence type="ECO:0000256" key="3">
    <source>
        <dbReference type="ARBA" id="ARBA00022964"/>
    </source>
</evidence>
<dbReference type="GO" id="GO:0046872">
    <property type="term" value="F:metal ion binding"/>
    <property type="evidence" value="ECO:0007669"/>
    <property type="project" value="UniProtKB-KW"/>
</dbReference>
<dbReference type="EMBL" id="LASV01000585">
    <property type="protein sequence ID" value="KKA17669.1"/>
    <property type="molecule type" value="Genomic_DNA"/>
</dbReference>
<dbReference type="OrthoDB" id="5818554at2759"/>
<evidence type="ECO:0000256" key="4">
    <source>
        <dbReference type="ARBA" id="ARBA00023002"/>
    </source>
</evidence>
<dbReference type="RefSeq" id="XP_013324281.1">
    <property type="nucleotide sequence ID" value="XM_013468827.1"/>
</dbReference>
<evidence type="ECO:0000256" key="1">
    <source>
        <dbReference type="ARBA" id="ARBA00005896"/>
    </source>
</evidence>
<dbReference type="Pfam" id="PF02668">
    <property type="entry name" value="TauD"/>
    <property type="match status" value="1"/>
</dbReference>
<keyword evidence="4" id="KW-0560">Oxidoreductase</keyword>
<evidence type="ECO:0000259" key="6">
    <source>
        <dbReference type="Pfam" id="PF02668"/>
    </source>
</evidence>
<evidence type="ECO:0000256" key="2">
    <source>
        <dbReference type="ARBA" id="ARBA00022723"/>
    </source>
</evidence>
<evidence type="ECO:0000313" key="7">
    <source>
        <dbReference type="EMBL" id="KKA17669.1"/>
    </source>
</evidence>